<dbReference type="Proteomes" id="UP001487740">
    <property type="component" value="Unassembled WGS sequence"/>
</dbReference>
<accession>A0AAW0SMI4</accession>
<feature type="compositionally biased region" description="Polar residues" evidence="1">
    <location>
        <begin position="202"/>
        <end position="211"/>
    </location>
</feature>
<comment type="caution">
    <text evidence="3">The sequence shown here is derived from an EMBL/GenBank/DDBJ whole genome shotgun (WGS) entry which is preliminary data.</text>
</comment>
<name>A0AAW0SMI4_SCYPA</name>
<feature type="region of interest" description="Disordered" evidence="1">
    <location>
        <begin position="129"/>
        <end position="391"/>
    </location>
</feature>
<keyword evidence="4" id="KW-1185">Reference proteome</keyword>
<dbReference type="AlphaFoldDB" id="A0AAW0SMI4"/>
<feature type="compositionally biased region" description="Acidic residues" evidence="1">
    <location>
        <begin position="147"/>
        <end position="158"/>
    </location>
</feature>
<evidence type="ECO:0000256" key="1">
    <source>
        <dbReference type="SAM" id="MobiDB-lite"/>
    </source>
</evidence>
<feature type="compositionally biased region" description="Acidic residues" evidence="1">
    <location>
        <begin position="230"/>
        <end position="252"/>
    </location>
</feature>
<proteinExistence type="predicted"/>
<feature type="compositionally biased region" description="Basic and acidic residues" evidence="1">
    <location>
        <begin position="212"/>
        <end position="222"/>
    </location>
</feature>
<sequence>MRLLQVTTVFLVVAVLSMVGSRKEEEEEVEQTQAPHTKARSRIRDITNIITTRLKSFMGRSPKHSAESSHTNTPKERTVRNNTPGWSEDDVRVFPTSTQAEDADAFLEDTSTHNDKNSDCHSKAEFCNAKESSTSDDSDVSDAVLSEGEESSTSDDDDHPGAAPEGEESSTSSDDDDQPGAAPEGEESSSSSSDDDHPGVEVSNTSLNTVSRDNKSIPDDAVHPNTVLYDAEESSTSDDDVDTTTSSEDDYEASLSLSPEHFMLDDHVSGGALPPMSVPIEDMEGNAAADEMGDNNVCDSLEANAPCNDMGDFSADDNDDSDNTDFDMEDDLDYDDVDDYDDDSDYDTGGDSDEDSDDDIEDIFIEGEGGGLAAEHHNTTSSLDDADDHHD</sequence>
<organism evidence="3 4">
    <name type="scientific">Scylla paramamosain</name>
    <name type="common">Mud crab</name>
    <dbReference type="NCBI Taxonomy" id="85552"/>
    <lineage>
        <taxon>Eukaryota</taxon>
        <taxon>Metazoa</taxon>
        <taxon>Ecdysozoa</taxon>
        <taxon>Arthropoda</taxon>
        <taxon>Crustacea</taxon>
        <taxon>Multicrustacea</taxon>
        <taxon>Malacostraca</taxon>
        <taxon>Eumalacostraca</taxon>
        <taxon>Eucarida</taxon>
        <taxon>Decapoda</taxon>
        <taxon>Pleocyemata</taxon>
        <taxon>Brachyura</taxon>
        <taxon>Eubrachyura</taxon>
        <taxon>Portunoidea</taxon>
        <taxon>Portunidae</taxon>
        <taxon>Portuninae</taxon>
        <taxon>Scylla</taxon>
    </lineage>
</organism>
<reference evidence="3 4" key="1">
    <citation type="submission" date="2023-03" db="EMBL/GenBank/DDBJ databases">
        <title>High-quality genome of Scylla paramamosain provides insights in environmental adaptation.</title>
        <authorList>
            <person name="Zhang L."/>
        </authorList>
    </citation>
    <scope>NUCLEOTIDE SEQUENCE [LARGE SCALE GENOMIC DNA]</scope>
    <source>
        <strain evidence="3">LZ_2023a</strain>
        <tissue evidence="3">Muscle</tissue>
    </source>
</reference>
<evidence type="ECO:0000313" key="4">
    <source>
        <dbReference type="Proteomes" id="UP001487740"/>
    </source>
</evidence>
<keyword evidence="2" id="KW-0732">Signal</keyword>
<gene>
    <name evidence="3" type="ORF">O3P69_008603</name>
</gene>
<evidence type="ECO:0000256" key="2">
    <source>
        <dbReference type="SAM" id="SignalP"/>
    </source>
</evidence>
<feature type="compositionally biased region" description="Acidic residues" evidence="1">
    <location>
        <begin position="165"/>
        <end position="178"/>
    </location>
</feature>
<feature type="signal peptide" evidence="2">
    <location>
        <begin position="1"/>
        <end position="21"/>
    </location>
</feature>
<feature type="compositionally biased region" description="Acidic residues" evidence="1">
    <location>
        <begin position="314"/>
        <end position="365"/>
    </location>
</feature>
<evidence type="ECO:0000313" key="3">
    <source>
        <dbReference type="EMBL" id="KAK8375987.1"/>
    </source>
</evidence>
<protein>
    <submittedName>
        <fullName evidence="3">Uncharacterized protein</fullName>
    </submittedName>
</protein>
<feature type="chain" id="PRO_5043844473" evidence="2">
    <location>
        <begin position="22"/>
        <end position="391"/>
    </location>
</feature>
<dbReference type="EMBL" id="JARAKH010000049">
    <property type="protein sequence ID" value="KAK8375987.1"/>
    <property type="molecule type" value="Genomic_DNA"/>
</dbReference>
<feature type="region of interest" description="Disordered" evidence="1">
    <location>
        <begin position="55"/>
        <end position="92"/>
    </location>
</feature>